<reference evidence="5" key="1">
    <citation type="submission" date="2007-07" db="EMBL/GenBank/DDBJ databases">
        <title>PCAP assembly of the Caenorhabditis remanei genome.</title>
        <authorList>
            <consortium name="The Caenorhabditis remanei Sequencing Consortium"/>
            <person name="Wilson R.K."/>
        </authorList>
    </citation>
    <scope>NUCLEOTIDE SEQUENCE [LARGE SCALE GENOMIC DNA]</scope>
    <source>
        <strain evidence="5">PB4641</strain>
    </source>
</reference>
<feature type="domain" description="SKP1 component dimerisation" evidence="3">
    <location>
        <begin position="115"/>
        <end position="144"/>
    </location>
</feature>
<dbReference type="AlphaFoldDB" id="E3MHB7"/>
<dbReference type="HOGENOM" id="CLU_059252_1_0_1"/>
<comment type="similarity">
    <text evidence="1">Belongs to the SKP1 family.</text>
</comment>
<dbReference type="SUPFAM" id="SSF81382">
    <property type="entry name" value="Skp1 dimerisation domain-like"/>
    <property type="match status" value="1"/>
</dbReference>
<name>E3MHB7_CAERE</name>
<dbReference type="CTD" id="9803222"/>
<dbReference type="SMART" id="SM00512">
    <property type="entry name" value="Skp1"/>
    <property type="match status" value="1"/>
</dbReference>
<evidence type="ECO:0000313" key="5">
    <source>
        <dbReference type="EMBL" id="EFP01972.1"/>
    </source>
</evidence>
<dbReference type="InterPro" id="IPR016073">
    <property type="entry name" value="Skp1_comp_POZ"/>
</dbReference>
<evidence type="ECO:0000256" key="2">
    <source>
        <dbReference type="ARBA" id="ARBA00022786"/>
    </source>
</evidence>
<dbReference type="KEGG" id="crq:GCK72_016953"/>
<dbReference type="GO" id="GO:0006511">
    <property type="term" value="P:ubiquitin-dependent protein catabolic process"/>
    <property type="evidence" value="ECO:0007669"/>
    <property type="project" value="InterPro"/>
</dbReference>
<dbReference type="OMA" id="LEWCTIF"/>
<dbReference type="STRING" id="31234.E3MHB7"/>
<keyword evidence="6" id="KW-1185">Reference proteome</keyword>
<dbReference type="InterPro" id="IPR016072">
    <property type="entry name" value="Skp1_comp_dimer"/>
</dbReference>
<evidence type="ECO:0000313" key="6">
    <source>
        <dbReference type="Proteomes" id="UP000008281"/>
    </source>
</evidence>
<dbReference type="PANTHER" id="PTHR11165">
    <property type="entry name" value="SKP1"/>
    <property type="match status" value="1"/>
</dbReference>
<dbReference type="Pfam" id="PF01466">
    <property type="entry name" value="Skp1"/>
    <property type="match status" value="1"/>
</dbReference>
<sequence length="186" mass="20858">MSAEPAGTTNFKVESKNGQQFDISYLAMKHSKTLKDLARSDGYDSTKPIKVEVDEKSLKRIVDWCTKHAEEDVYVLEMKGPKNIVIPQGDVGFIPIYSDELFNFIVAADYLKTDKLLDYASKKVALMGYGKTPNEMRAIYGIRDAEEPMVVEAPAEIVEAPAEIVEAPVVAEQRPRLFGKKNQKKK</sequence>
<dbReference type="GeneID" id="9803222"/>
<dbReference type="Proteomes" id="UP000008281">
    <property type="component" value="Unassembled WGS sequence"/>
</dbReference>
<dbReference type="RefSeq" id="XP_003104371.2">
    <property type="nucleotide sequence ID" value="XM_003104323.2"/>
</dbReference>
<dbReference type="eggNOG" id="KOG1724">
    <property type="taxonomic scope" value="Eukaryota"/>
</dbReference>
<dbReference type="InterPro" id="IPR036296">
    <property type="entry name" value="SKP1-like_dim_sf"/>
</dbReference>
<dbReference type="InterPro" id="IPR011333">
    <property type="entry name" value="SKP1/BTB/POZ_sf"/>
</dbReference>
<dbReference type="InterPro" id="IPR016897">
    <property type="entry name" value="SKP1"/>
</dbReference>
<dbReference type="SUPFAM" id="SSF54695">
    <property type="entry name" value="POZ domain"/>
    <property type="match status" value="1"/>
</dbReference>
<evidence type="ECO:0000256" key="1">
    <source>
        <dbReference type="ARBA" id="ARBA00009993"/>
    </source>
</evidence>
<dbReference type="Gene3D" id="3.30.710.10">
    <property type="entry name" value="Potassium Channel Kv1.1, Chain A"/>
    <property type="match status" value="1"/>
</dbReference>
<dbReference type="EMBL" id="DS268445">
    <property type="protein sequence ID" value="EFP01972.1"/>
    <property type="molecule type" value="Genomic_DNA"/>
</dbReference>
<organism evidence="6">
    <name type="scientific">Caenorhabditis remanei</name>
    <name type="common">Caenorhabditis vulgaris</name>
    <dbReference type="NCBI Taxonomy" id="31234"/>
    <lineage>
        <taxon>Eukaryota</taxon>
        <taxon>Metazoa</taxon>
        <taxon>Ecdysozoa</taxon>
        <taxon>Nematoda</taxon>
        <taxon>Chromadorea</taxon>
        <taxon>Rhabditida</taxon>
        <taxon>Rhabditina</taxon>
        <taxon>Rhabditomorpha</taxon>
        <taxon>Rhabditoidea</taxon>
        <taxon>Rhabditidae</taxon>
        <taxon>Peloderinae</taxon>
        <taxon>Caenorhabditis</taxon>
    </lineage>
</organism>
<dbReference type="Pfam" id="PF03931">
    <property type="entry name" value="Skp1_POZ"/>
    <property type="match status" value="1"/>
</dbReference>
<evidence type="ECO:0000259" key="4">
    <source>
        <dbReference type="Pfam" id="PF03931"/>
    </source>
</evidence>
<proteinExistence type="inferred from homology"/>
<dbReference type="InterPro" id="IPR001232">
    <property type="entry name" value="SKP1-like"/>
</dbReference>
<accession>E3MHB7</accession>
<keyword evidence="2" id="KW-0833">Ubl conjugation pathway</keyword>
<gene>
    <name evidence="5" type="ORF">CRE_22876</name>
</gene>
<dbReference type="InParanoid" id="E3MHB7"/>
<feature type="domain" description="SKP1 component POZ" evidence="4">
    <location>
        <begin position="11"/>
        <end position="69"/>
    </location>
</feature>
<evidence type="ECO:0000259" key="3">
    <source>
        <dbReference type="Pfam" id="PF01466"/>
    </source>
</evidence>
<evidence type="ECO:0008006" key="7">
    <source>
        <dbReference type="Google" id="ProtNLM"/>
    </source>
</evidence>
<protein>
    <recommendedName>
        <fullName evidence="7">SKP1 component POZ domain-containing protein</fullName>
    </recommendedName>
</protein>